<evidence type="ECO:0000313" key="3">
    <source>
        <dbReference type="Proteomes" id="UP000325598"/>
    </source>
</evidence>
<evidence type="ECO:0000256" key="1">
    <source>
        <dbReference type="SAM" id="Phobius"/>
    </source>
</evidence>
<keyword evidence="3" id="KW-1185">Reference proteome</keyword>
<keyword evidence="1" id="KW-0472">Membrane</keyword>
<organism evidence="2 3">
    <name type="scientific">Streptomyces angustmyceticus</name>
    <dbReference type="NCBI Taxonomy" id="285578"/>
    <lineage>
        <taxon>Bacteria</taxon>
        <taxon>Bacillati</taxon>
        <taxon>Actinomycetota</taxon>
        <taxon>Actinomycetes</taxon>
        <taxon>Kitasatosporales</taxon>
        <taxon>Streptomycetaceae</taxon>
        <taxon>Streptomyces</taxon>
    </lineage>
</organism>
<proteinExistence type="predicted"/>
<keyword evidence="1" id="KW-1133">Transmembrane helix</keyword>
<protein>
    <submittedName>
        <fullName evidence="2">Uncharacterized protein</fullName>
    </submittedName>
</protein>
<gene>
    <name evidence="2" type="ORF">San01_72400</name>
</gene>
<comment type="caution">
    <text evidence="2">The sequence shown here is derived from an EMBL/GenBank/DDBJ whole genome shotgun (WGS) entry which is preliminary data.</text>
</comment>
<keyword evidence="1" id="KW-0812">Transmembrane</keyword>
<feature type="transmembrane region" description="Helical" evidence="1">
    <location>
        <begin position="53"/>
        <end position="74"/>
    </location>
</feature>
<evidence type="ECO:0000313" key="2">
    <source>
        <dbReference type="EMBL" id="GES34752.1"/>
    </source>
</evidence>
<dbReference type="Proteomes" id="UP000325598">
    <property type="component" value="Unassembled WGS sequence"/>
</dbReference>
<reference evidence="2 3" key="1">
    <citation type="submission" date="2019-10" db="EMBL/GenBank/DDBJ databases">
        <title>Whole genome shotgun sequence of Streptomyces angustmyceticus NBRC 3934.</title>
        <authorList>
            <person name="Hosoyama A."/>
            <person name="Ichikawa N."/>
            <person name="Kimura A."/>
            <person name="Kitahashi Y."/>
            <person name="Komaki H."/>
            <person name="Uohara A."/>
        </authorList>
    </citation>
    <scope>NUCLEOTIDE SEQUENCE [LARGE SCALE GENOMIC DNA]</scope>
    <source>
        <strain evidence="2 3">NBRC 3934</strain>
    </source>
</reference>
<sequence>MLPNAATTTTPPMVFYQVVATVIPLLMLNYFFQVKADEHLNSVTKTWGKKRKWTAALISLVLGPLAAAVGAVLGETSCLLALHQGKPGYTTASVTGLIMLTAAGGIHWCTGFLKRTGEIKKYLAPESSQPRS</sequence>
<name>A0A5J4LRT6_9ACTN</name>
<feature type="transmembrane region" description="Helical" evidence="1">
    <location>
        <begin position="94"/>
        <end position="113"/>
    </location>
</feature>
<dbReference type="EMBL" id="BLAG01000040">
    <property type="protein sequence ID" value="GES34752.1"/>
    <property type="molecule type" value="Genomic_DNA"/>
</dbReference>
<feature type="transmembrane region" description="Helical" evidence="1">
    <location>
        <begin position="14"/>
        <end position="32"/>
    </location>
</feature>
<dbReference type="AlphaFoldDB" id="A0A5J4LRT6"/>
<accession>A0A5J4LRT6</accession>